<accession>A0AAP0J4T4</accession>
<dbReference type="GO" id="GO:0102965">
    <property type="term" value="F:alcohol-forming long-chain fatty acyl-CoA reductase activity"/>
    <property type="evidence" value="ECO:0007669"/>
    <property type="project" value="UniProtKB-EC"/>
</dbReference>
<dbReference type="InterPro" id="IPR033640">
    <property type="entry name" value="FAR_C"/>
</dbReference>
<dbReference type="CDD" id="cd09071">
    <property type="entry name" value="FAR_C"/>
    <property type="match status" value="1"/>
</dbReference>
<keyword evidence="4" id="KW-0560">Oxidoreductase</keyword>
<dbReference type="Pfam" id="PF03015">
    <property type="entry name" value="Sterile"/>
    <property type="match status" value="1"/>
</dbReference>
<evidence type="ECO:0000259" key="6">
    <source>
        <dbReference type="Pfam" id="PF07993"/>
    </source>
</evidence>
<name>A0AAP0J4T4_9MAGN</name>
<evidence type="ECO:0000256" key="1">
    <source>
        <dbReference type="ARBA" id="ARBA00005928"/>
    </source>
</evidence>
<feature type="domain" description="Thioester reductase (TE)" evidence="6">
    <location>
        <begin position="19"/>
        <end position="320"/>
    </location>
</feature>
<evidence type="ECO:0000313" key="8">
    <source>
        <dbReference type="Proteomes" id="UP001419268"/>
    </source>
</evidence>
<dbReference type="PANTHER" id="PTHR11011:SF99">
    <property type="entry name" value="FATTY ACYL-COA REDUCTASE 3"/>
    <property type="match status" value="1"/>
</dbReference>
<dbReference type="InterPro" id="IPR026055">
    <property type="entry name" value="FAR"/>
</dbReference>
<comment type="function">
    <text evidence="4">Catalyzes the reduction of fatty acyl-CoA to fatty alcohols.</text>
</comment>
<evidence type="ECO:0000313" key="7">
    <source>
        <dbReference type="EMBL" id="KAK9126423.1"/>
    </source>
</evidence>
<feature type="domain" description="Fatty acyl-CoA reductase C-terminal" evidence="5">
    <location>
        <begin position="394"/>
        <end position="494"/>
    </location>
</feature>
<organism evidence="7 8">
    <name type="scientific">Stephania cephalantha</name>
    <dbReference type="NCBI Taxonomy" id="152367"/>
    <lineage>
        <taxon>Eukaryota</taxon>
        <taxon>Viridiplantae</taxon>
        <taxon>Streptophyta</taxon>
        <taxon>Embryophyta</taxon>
        <taxon>Tracheophyta</taxon>
        <taxon>Spermatophyta</taxon>
        <taxon>Magnoliopsida</taxon>
        <taxon>Ranunculales</taxon>
        <taxon>Menispermaceae</taxon>
        <taxon>Menispermoideae</taxon>
        <taxon>Cissampelideae</taxon>
        <taxon>Stephania</taxon>
    </lineage>
</organism>
<evidence type="ECO:0000256" key="2">
    <source>
        <dbReference type="ARBA" id="ARBA00022516"/>
    </source>
</evidence>
<dbReference type="CDD" id="cd05236">
    <property type="entry name" value="FAR-N_SDR_e"/>
    <property type="match status" value="1"/>
</dbReference>
<dbReference type="EC" id="1.2.1.84" evidence="4"/>
<comment type="similarity">
    <text evidence="1 4">Belongs to the fatty acyl-CoA reductase family.</text>
</comment>
<evidence type="ECO:0000256" key="4">
    <source>
        <dbReference type="RuleBase" id="RU363097"/>
    </source>
</evidence>
<comment type="catalytic activity">
    <reaction evidence="4">
        <text>a long-chain fatty acyl-CoA + 2 NADPH + 2 H(+) = a long-chain primary fatty alcohol + 2 NADP(+) + CoA</text>
        <dbReference type="Rhea" id="RHEA:52716"/>
        <dbReference type="ChEBI" id="CHEBI:15378"/>
        <dbReference type="ChEBI" id="CHEBI:57287"/>
        <dbReference type="ChEBI" id="CHEBI:57783"/>
        <dbReference type="ChEBI" id="CHEBI:58349"/>
        <dbReference type="ChEBI" id="CHEBI:77396"/>
        <dbReference type="ChEBI" id="CHEBI:83139"/>
        <dbReference type="EC" id="1.2.1.84"/>
    </reaction>
</comment>
<keyword evidence="2 4" id="KW-0444">Lipid biosynthesis</keyword>
<dbReference type="InterPro" id="IPR013120">
    <property type="entry name" value="FAR_NAD-bd"/>
</dbReference>
<dbReference type="InterPro" id="IPR036291">
    <property type="entry name" value="NAD(P)-bd_dom_sf"/>
</dbReference>
<dbReference type="GO" id="GO:0080019">
    <property type="term" value="F:alcohol-forming very long-chain fatty acyl-CoA reductase activity"/>
    <property type="evidence" value="ECO:0007669"/>
    <property type="project" value="InterPro"/>
</dbReference>
<comment type="caution">
    <text evidence="7">The sequence shown here is derived from an EMBL/GenBank/DDBJ whole genome shotgun (WGS) entry which is preliminary data.</text>
</comment>
<keyword evidence="8" id="KW-1185">Reference proteome</keyword>
<keyword evidence="4" id="KW-0521">NADP</keyword>
<sequence length="499" mass="56528">MDYELGSILKFLENRSILVTGSTGFLGKMFVEKILRVQPKVKRLFLLLRATDIQTATRRLHDEVIGKEVFKIVREKHGESFEAFISEKVMPVAGDIADENLGIVDSKMREEMWREITVIVNLAATTNFKARYDVALSINTLGAKNVLDFAKKCAKTDLLMHVSTAYVCGDKSGILVEKPFHIGETLNGSTGLDIQKELSLSNETLEELRSQKATKDQEKIAMKELGLQRARMYGWPNTYVFTKALGEMLIGQFKENIPVAIVRPTIVTSTYKDPFPGWIEGIRTLDFLTLGYGKGKVSCFLGDPDCILDLIPGDMVVNAIVVAIVASANQPSLLIYHVGSSMRNPLNPFVLKEYGYSYFSKHPWIGKNGNPIRVTEPVVLTSMNSFRRYMNVRYVLPLKGLKLLNIICCQYFERTCAKINRDIKFALDFVDLYKTYIFFKGRFDDLNMERLRVAVREAGVVVETDAFNNFDPKCIDWDDYFMNAHIPGVVKFCFQLADT</sequence>
<evidence type="ECO:0000256" key="3">
    <source>
        <dbReference type="ARBA" id="ARBA00023098"/>
    </source>
</evidence>
<dbReference type="PANTHER" id="PTHR11011">
    <property type="entry name" value="MALE STERILITY PROTEIN 2-RELATED"/>
    <property type="match status" value="1"/>
</dbReference>
<keyword evidence="3 4" id="KW-0443">Lipid metabolism</keyword>
<dbReference type="SUPFAM" id="SSF51735">
    <property type="entry name" value="NAD(P)-binding Rossmann-fold domains"/>
    <property type="match status" value="1"/>
</dbReference>
<dbReference type="Proteomes" id="UP001419268">
    <property type="component" value="Unassembled WGS sequence"/>
</dbReference>
<reference evidence="7 8" key="1">
    <citation type="submission" date="2024-01" db="EMBL/GenBank/DDBJ databases">
        <title>Genome assemblies of Stephania.</title>
        <authorList>
            <person name="Yang L."/>
        </authorList>
    </citation>
    <scope>NUCLEOTIDE SEQUENCE [LARGE SCALE GENOMIC DNA]</scope>
    <source>
        <strain evidence="7">JXDWG</strain>
        <tissue evidence="7">Leaf</tissue>
    </source>
</reference>
<proteinExistence type="inferred from homology"/>
<dbReference type="GO" id="GO:0010345">
    <property type="term" value="P:suberin biosynthetic process"/>
    <property type="evidence" value="ECO:0007669"/>
    <property type="project" value="TreeGrafter"/>
</dbReference>
<dbReference type="Gene3D" id="3.40.50.720">
    <property type="entry name" value="NAD(P)-binding Rossmann-like Domain"/>
    <property type="match status" value="1"/>
</dbReference>
<dbReference type="Pfam" id="PF07993">
    <property type="entry name" value="NAD_binding_4"/>
    <property type="match status" value="1"/>
</dbReference>
<evidence type="ECO:0000259" key="5">
    <source>
        <dbReference type="Pfam" id="PF03015"/>
    </source>
</evidence>
<dbReference type="GO" id="GO:0035336">
    <property type="term" value="P:long-chain fatty-acyl-CoA metabolic process"/>
    <property type="evidence" value="ECO:0007669"/>
    <property type="project" value="TreeGrafter"/>
</dbReference>
<dbReference type="AlphaFoldDB" id="A0AAP0J4T4"/>
<dbReference type="EMBL" id="JBBNAG010000006">
    <property type="protein sequence ID" value="KAK9126423.1"/>
    <property type="molecule type" value="Genomic_DNA"/>
</dbReference>
<protein>
    <recommendedName>
        <fullName evidence="4">Fatty acyl-CoA reductase</fullName>
        <ecNumber evidence="4">1.2.1.84</ecNumber>
    </recommendedName>
</protein>
<gene>
    <name evidence="7" type="ORF">Scep_015269</name>
</gene>